<dbReference type="InterPro" id="IPR036513">
    <property type="entry name" value="STAS_dom_sf"/>
</dbReference>
<sequence length="132" mass="14677">MTHFDHGSIQQIPTDNDTVLAFQIHGHIDDDASEALAKFMNDAFDKHPKVNMLLDMAKFTGSDWDSIFDSDVVKSRFRSLQHVGRYAVVGAPDRAAKMIALMNKVIPVEARAFDADEITQAWDFVGAQPITA</sequence>
<dbReference type="OrthoDB" id="5457369at2"/>
<dbReference type="Proteomes" id="UP000186997">
    <property type="component" value="Unassembled WGS sequence"/>
</dbReference>
<protein>
    <submittedName>
        <fullName evidence="1">SpoIIAA-like</fullName>
    </submittedName>
</protein>
<dbReference type="AlphaFoldDB" id="A0A1R3XHQ9"/>
<dbReference type="InterPro" id="IPR038396">
    <property type="entry name" value="SpoIIAA-like_sf"/>
</dbReference>
<dbReference type="EMBL" id="FTPR01000003">
    <property type="protein sequence ID" value="SIT90355.1"/>
    <property type="molecule type" value="Genomic_DNA"/>
</dbReference>
<name>A0A1R3XHQ9_9RHOB</name>
<dbReference type="InterPro" id="IPR021866">
    <property type="entry name" value="SpoIIAA-like"/>
</dbReference>
<organism evidence="1 2">
    <name type="scientific">Yoonia rosea</name>
    <dbReference type="NCBI Taxonomy" id="287098"/>
    <lineage>
        <taxon>Bacteria</taxon>
        <taxon>Pseudomonadati</taxon>
        <taxon>Pseudomonadota</taxon>
        <taxon>Alphaproteobacteria</taxon>
        <taxon>Rhodobacterales</taxon>
        <taxon>Paracoccaceae</taxon>
        <taxon>Yoonia</taxon>
    </lineage>
</organism>
<gene>
    <name evidence="1" type="ORF">SAMN05421665_3077</name>
</gene>
<dbReference type="RefSeq" id="WP_076660776.1">
    <property type="nucleotide sequence ID" value="NZ_FTPR01000003.1"/>
</dbReference>
<evidence type="ECO:0000313" key="2">
    <source>
        <dbReference type="Proteomes" id="UP000186997"/>
    </source>
</evidence>
<reference evidence="2" key="1">
    <citation type="submission" date="2017-01" db="EMBL/GenBank/DDBJ databases">
        <authorList>
            <person name="Varghese N."/>
            <person name="Submissions S."/>
        </authorList>
    </citation>
    <scope>NUCLEOTIDE SEQUENCE [LARGE SCALE GENOMIC DNA]</scope>
    <source>
        <strain evidence="2">DSM 29591</strain>
    </source>
</reference>
<dbReference type="Pfam" id="PF11964">
    <property type="entry name" value="SpoIIAA-like"/>
    <property type="match status" value="1"/>
</dbReference>
<evidence type="ECO:0000313" key="1">
    <source>
        <dbReference type="EMBL" id="SIT90355.1"/>
    </source>
</evidence>
<keyword evidence="2" id="KW-1185">Reference proteome</keyword>
<dbReference type="STRING" id="287098.SAMN05421665_3077"/>
<dbReference type="SUPFAM" id="SSF52091">
    <property type="entry name" value="SpoIIaa-like"/>
    <property type="match status" value="1"/>
</dbReference>
<accession>A0A1R3XHQ9</accession>
<dbReference type="Gene3D" id="3.40.50.10600">
    <property type="entry name" value="SpoIIaa-like domains"/>
    <property type="match status" value="1"/>
</dbReference>
<proteinExistence type="predicted"/>